<name>A0A9Q0YIR1_HOLLE</name>
<reference evidence="1" key="1">
    <citation type="submission" date="2021-10" db="EMBL/GenBank/DDBJ databases">
        <title>Tropical sea cucumber genome reveals ecological adaptation and Cuvierian tubules defense mechanism.</title>
        <authorList>
            <person name="Chen T."/>
        </authorList>
    </citation>
    <scope>NUCLEOTIDE SEQUENCE</scope>
    <source>
        <strain evidence="1">Nanhai2018</strain>
        <tissue evidence="1">Muscle</tissue>
    </source>
</reference>
<evidence type="ECO:0000313" key="1">
    <source>
        <dbReference type="EMBL" id="KAJ8023260.1"/>
    </source>
</evidence>
<protein>
    <submittedName>
        <fullName evidence="1">Uncharacterized protein</fullName>
    </submittedName>
</protein>
<comment type="caution">
    <text evidence="1">The sequence shown here is derived from an EMBL/GenBank/DDBJ whole genome shotgun (WGS) entry which is preliminary data.</text>
</comment>
<dbReference type="Proteomes" id="UP001152320">
    <property type="component" value="Chromosome 19"/>
</dbReference>
<evidence type="ECO:0000313" key="2">
    <source>
        <dbReference type="Proteomes" id="UP001152320"/>
    </source>
</evidence>
<accession>A0A9Q0YIR1</accession>
<dbReference type="AlphaFoldDB" id="A0A9Q0YIR1"/>
<dbReference type="EMBL" id="JAIZAY010000019">
    <property type="protein sequence ID" value="KAJ8023260.1"/>
    <property type="molecule type" value="Genomic_DNA"/>
</dbReference>
<sequence>MAWRRSLHHLRSNSPELSNKTCIKEIRKASLLEVTCDGTAAAAVICLPALPALPGPASSLALAEEGGAVGFTITATGAATAAPATDYATLKLVYSTSSLRFHQLTCNAEMKGCSGGKCGTWLVLRGGLQGVKGYVKLEKLRLQVVDSQYILGNGEFTTYSSEKFCMTDEAKNHKAAGHSCSGASCKLLS</sequence>
<organism evidence="1 2">
    <name type="scientific">Holothuria leucospilota</name>
    <name type="common">Black long sea cucumber</name>
    <name type="synonym">Mertensiothuria leucospilota</name>
    <dbReference type="NCBI Taxonomy" id="206669"/>
    <lineage>
        <taxon>Eukaryota</taxon>
        <taxon>Metazoa</taxon>
        <taxon>Echinodermata</taxon>
        <taxon>Eleutherozoa</taxon>
        <taxon>Echinozoa</taxon>
        <taxon>Holothuroidea</taxon>
        <taxon>Aspidochirotacea</taxon>
        <taxon>Aspidochirotida</taxon>
        <taxon>Holothuriidae</taxon>
        <taxon>Holothuria</taxon>
    </lineage>
</organism>
<gene>
    <name evidence="1" type="ORF">HOLleu_35624</name>
</gene>
<keyword evidence="2" id="KW-1185">Reference proteome</keyword>
<proteinExistence type="predicted"/>